<evidence type="ECO:0000256" key="1">
    <source>
        <dbReference type="SAM" id="MobiDB-lite"/>
    </source>
</evidence>
<dbReference type="EMBL" id="OV651818">
    <property type="protein sequence ID" value="CAH1111419.1"/>
    <property type="molecule type" value="Genomic_DNA"/>
</dbReference>
<gene>
    <name evidence="2" type="ORF">PSYICH_LOCUS12789</name>
</gene>
<keyword evidence="3" id="KW-1185">Reference proteome</keyword>
<organism evidence="2 3">
    <name type="scientific">Psylliodes chrysocephalus</name>
    <dbReference type="NCBI Taxonomy" id="3402493"/>
    <lineage>
        <taxon>Eukaryota</taxon>
        <taxon>Metazoa</taxon>
        <taxon>Ecdysozoa</taxon>
        <taxon>Arthropoda</taxon>
        <taxon>Hexapoda</taxon>
        <taxon>Insecta</taxon>
        <taxon>Pterygota</taxon>
        <taxon>Neoptera</taxon>
        <taxon>Endopterygota</taxon>
        <taxon>Coleoptera</taxon>
        <taxon>Polyphaga</taxon>
        <taxon>Cucujiformia</taxon>
        <taxon>Chrysomeloidea</taxon>
        <taxon>Chrysomelidae</taxon>
        <taxon>Galerucinae</taxon>
        <taxon>Alticini</taxon>
        <taxon>Psylliodes</taxon>
    </lineage>
</organism>
<dbReference type="AlphaFoldDB" id="A0A9P0D008"/>
<feature type="region of interest" description="Disordered" evidence="1">
    <location>
        <begin position="121"/>
        <end position="142"/>
    </location>
</feature>
<reference evidence="2" key="1">
    <citation type="submission" date="2022-01" db="EMBL/GenBank/DDBJ databases">
        <authorList>
            <person name="King R."/>
        </authorList>
    </citation>
    <scope>NUCLEOTIDE SEQUENCE</scope>
</reference>
<name>A0A9P0D008_9CUCU</name>
<sequence length="142" mass="16319">MNVVQEFTANMYGIKHGVSVNEARYQIFIRTNSAKEDNDTFLKRVKSFDSNIIPPCWSSLMQKILRTIYVNSMWLQATDQLCLKLRPENCGWTLENNYLKPIGFIGDQMPLKIDDIAQMTDNENDDESENQPVTSDESDGEC</sequence>
<dbReference type="OrthoDB" id="6777993at2759"/>
<evidence type="ECO:0000313" key="2">
    <source>
        <dbReference type="EMBL" id="CAH1111419.1"/>
    </source>
</evidence>
<proteinExistence type="predicted"/>
<protein>
    <submittedName>
        <fullName evidence="2">Uncharacterized protein</fullName>
    </submittedName>
</protein>
<dbReference type="Proteomes" id="UP001153636">
    <property type="component" value="Chromosome 6"/>
</dbReference>
<accession>A0A9P0D008</accession>
<evidence type="ECO:0000313" key="3">
    <source>
        <dbReference type="Proteomes" id="UP001153636"/>
    </source>
</evidence>